<dbReference type="RefSeq" id="WP_145362968.1">
    <property type="nucleotide sequence ID" value="NZ_CP036268.1"/>
</dbReference>
<dbReference type="InterPro" id="IPR011990">
    <property type="entry name" value="TPR-like_helical_dom_sf"/>
</dbReference>
<keyword evidence="2" id="KW-0449">Lipoprotein</keyword>
<gene>
    <name evidence="2" type="ORF">Pan189_11540</name>
</gene>
<dbReference type="KEGG" id="svp:Pan189_11540"/>
<evidence type="ECO:0000313" key="3">
    <source>
        <dbReference type="Proteomes" id="UP000317318"/>
    </source>
</evidence>
<dbReference type="Gene3D" id="1.25.40.10">
    <property type="entry name" value="Tetratricopeptide repeat domain"/>
    <property type="match status" value="1"/>
</dbReference>
<dbReference type="PANTHER" id="PTHR47908:SF2">
    <property type="entry name" value="TETRATRICOPEPTIDE REPEAT (TPR)-LIKE SUPERFAMILY PROTEIN"/>
    <property type="match status" value="1"/>
</dbReference>
<feature type="region of interest" description="Disordered" evidence="1">
    <location>
        <begin position="28"/>
        <end position="59"/>
    </location>
</feature>
<name>A0A517QYT1_9PLAN</name>
<dbReference type="Proteomes" id="UP000317318">
    <property type="component" value="Chromosome"/>
</dbReference>
<evidence type="ECO:0000256" key="1">
    <source>
        <dbReference type="SAM" id="MobiDB-lite"/>
    </source>
</evidence>
<dbReference type="SUPFAM" id="SSF48452">
    <property type="entry name" value="TPR-like"/>
    <property type="match status" value="1"/>
</dbReference>
<feature type="compositionally biased region" description="Low complexity" evidence="1">
    <location>
        <begin position="48"/>
        <end position="59"/>
    </location>
</feature>
<proteinExistence type="predicted"/>
<protein>
    <submittedName>
        <fullName evidence="2">Lipoprotein NlpI</fullName>
    </submittedName>
</protein>
<dbReference type="EMBL" id="CP036268">
    <property type="protein sequence ID" value="QDT36791.1"/>
    <property type="molecule type" value="Genomic_DNA"/>
</dbReference>
<dbReference type="PANTHER" id="PTHR47908">
    <property type="match status" value="1"/>
</dbReference>
<accession>A0A517QYT1</accession>
<organism evidence="2 3">
    <name type="scientific">Stratiformator vulcanicus</name>
    <dbReference type="NCBI Taxonomy" id="2527980"/>
    <lineage>
        <taxon>Bacteria</taxon>
        <taxon>Pseudomonadati</taxon>
        <taxon>Planctomycetota</taxon>
        <taxon>Planctomycetia</taxon>
        <taxon>Planctomycetales</taxon>
        <taxon>Planctomycetaceae</taxon>
        <taxon>Stratiformator</taxon>
    </lineage>
</organism>
<sequence>MSLRSRLLFLLPVSLCLSCDDGSISQPEAASTEAARVQEPIDEREPAAELPESISPEPAPESAADFYASAVEHFVDGQFKQSVADFDRYVELNPGAERRLWERGISQYYAGMYDAGAKQFALYQSYDDNDVENAVWRFLCMARDPDVGIEKARAELLPIENDTRIPMMQVYELFRGNATSEDVIAAAREGDPNPTTLAGRMFYADLYLGIYAEATGDTEAAKKHIRAAAAADPSQLPISGYMHDVAVVHERLFEEKK</sequence>
<reference evidence="2 3" key="1">
    <citation type="submission" date="2019-02" db="EMBL/GenBank/DDBJ databases">
        <title>Deep-cultivation of Planctomycetes and their phenomic and genomic characterization uncovers novel biology.</title>
        <authorList>
            <person name="Wiegand S."/>
            <person name="Jogler M."/>
            <person name="Boedeker C."/>
            <person name="Pinto D."/>
            <person name="Vollmers J."/>
            <person name="Rivas-Marin E."/>
            <person name="Kohn T."/>
            <person name="Peeters S.H."/>
            <person name="Heuer A."/>
            <person name="Rast P."/>
            <person name="Oberbeckmann S."/>
            <person name="Bunk B."/>
            <person name="Jeske O."/>
            <person name="Meyerdierks A."/>
            <person name="Storesund J.E."/>
            <person name="Kallscheuer N."/>
            <person name="Luecker S."/>
            <person name="Lage O.M."/>
            <person name="Pohl T."/>
            <person name="Merkel B.J."/>
            <person name="Hornburger P."/>
            <person name="Mueller R.-W."/>
            <person name="Bruemmer F."/>
            <person name="Labrenz M."/>
            <person name="Spormann A.M."/>
            <person name="Op den Camp H."/>
            <person name="Overmann J."/>
            <person name="Amann R."/>
            <person name="Jetten M.S.M."/>
            <person name="Mascher T."/>
            <person name="Medema M.H."/>
            <person name="Devos D.P."/>
            <person name="Kaster A.-K."/>
            <person name="Ovreas L."/>
            <person name="Rohde M."/>
            <person name="Galperin M.Y."/>
            <person name="Jogler C."/>
        </authorList>
    </citation>
    <scope>NUCLEOTIDE SEQUENCE [LARGE SCALE GENOMIC DNA]</scope>
    <source>
        <strain evidence="2 3">Pan189</strain>
    </source>
</reference>
<dbReference type="OrthoDB" id="272871at2"/>
<dbReference type="AlphaFoldDB" id="A0A517QYT1"/>
<evidence type="ECO:0000313" key="2">
    <source>
        <dbReference type="EMBL" id="QDT36791.1"/>
    </source>
</evidence>
<keyword evidence="3" id="KW-1185">Reference proteome</keyword>